<dbReference type="InterPro" id="IPR006865">
    <property type="entry name" value="DUF629"/>
</dbReference>
<evidence type="ECO:0000313" key="5">
    <source>
        <dbReference type="EnsemblPlants" id="OB11G22680.1"/>
    </source>
</evidence>
<sequence>MLAAVLTRMGLWNDVVEVCDRSLRVREPTDPALHFPYQRNRVVTKSPEHRIASTREGIRQLRLAAVKRMRTAIPPKPSLSEPDWPPVSAELHVARDLWRGMSEEERQAFLKVSFEDMESYCRSRGLLQLTRVLSAAAEKKFLGSRDKSCFLWICPVCPIIIPLHEGFYHDKTQFMIHMETFHIKIEDEEYEKMRSIMPETIPDHEMELLKSWRWEPQPIDGDDLAERAKILSDVKRIVSKLIDREAISLNLLYAIYTFIMTWVRPARPYVVSMCGCCGIGQLSSERLKELYKLLEPLTYILTGYEHQTRHNGEQESQQDSLVATFLVNETGTYMCFDCGKIASTKADGSNQLIDEMFDSLFCESLLMYPSESWDDMTQRCFGFGPDIVKKMREALDKLKTNCSSCEILKGKFPDFFLPDAILETVFDAKSYFHSGIDCAQVEMLLIDAEVDYLRKRLLETCRMNIVLTVLPVAKACLWVSTALRLCPLNDLELEAPLDMILRSLWHLRRFHDTLQKIPCKFPHVKDGESQIGMELREIFDSWDDDEECKPCDPCGSTRFADFSNSLVYKKDGNRRTATEIVKIIFRRLHSSQTPLHFEFKCESLEQQTVVEPSLHSCICLMHDLFGLHICENKCNCMNEVPRKYKHTTFFHNIDLGAVGNAKFESLSELLKVMESRIESCGHKVPQYSLLYPPRLFMTVFQWKNDKVCHINMHEVLLNLTTELDISHFYGGLPPGSNYTLVSAIITSVCFIYVYSQTSIPVILTWVIISLFVSLLNPGKNQPTGTVRTISVLKSFSLSMPYAPADETSRSDVAVDWYQLRHADVVPSLEHIRNDRKC</sequence>
<evidence type="ECO:0000256" key="2">
    <source>
        <dbReference type="ARBA" id="ARBA00022801"/>
    </source>
</evidence>
<proteinExistence type="predicted"/>
<dbReference type="AlphaFoldDB" id="J3N8Y2"/>
<dbReference type="EnsemblPlants" id="OB11G22680.1">
    <property type="protein sequence ID" value="OB11G22680.1"/>
    <property type="gene ID" value="OB11G22680"/>
</dbReference>
<protein>
    <recommendedName>
        <fullName evidence="4">DUF629 domain-containing protein</fullName>
    </recommendedName>
</protein>
<dbReference type="PANTHER" id="PTHR22975:SF19">
    <property type="entry name" value="EXPRESSED PROTEIN"/>
    <property type="match status" value="1"/>
</dbReference>
<keyword evidence="1" id="KW-0833">Ubl conjugation pathway</keyword>
<dbReference type="eggNOG" id="KOG1887">
    <property type="taxonomic scope" value="Eukaryota"/>
</dbReference>
<reference evidence="5" key="1">
    <citation type="journal article" date="2013" name="Nat. Commun.">
        <title>Whole-genome sequencing of Oryza brachyantha reveals mechanisms underlying Oryza genome evolution.</title>
        <authorList>
            <person name="Chen J."/>
            <person name="Huang Q."/>
            <person name="Gao D."/>
            <person name="Wang J."/>
            <person name="Lang Y."/>
            <person name="Liu T."/>
            <person name="Li B."/>
            <person name="Bai Z."/>
            <person name="Luis Goicoechea J."/>
            <person name="Liang C."/>
            <person name="Chen C."/>
            <person name="Zhang W."/>
            <person name="Sun S."/>
            <person name="Liao Y."/>
            <person name="Zhang X."/>
            <person name="Yang L."/>
            <person name="Song C."/>
            <person name="Wang M."/>
            <person name="Shi J."/>
            <person name="Liu G."/>
            <person name="Liu J."/>
            <person name="Zhou H."/>
            <person name="Zhou W."/>
            <person name="Yu Q."/>
            <person name="An N."/>
            <person name="Chen Y."/>
            <person name="Cai Q."/>
            <person name="Wang B."/>
            <person name="Liu B."/>
            <person name="Min J."/>
            <person name="Huang Y."/>
            <person name="Wu H."/>
            <person name="Li Z."/>
            <person name="Zhang Y."/>
            <person name="Yin Y."/>
            <person name="Song W."/>
            <person name="Jiang J."/>
            <person name="Jackson S.A."/>
            <person name="Wing R.A."/>
            <person name="Wang J."/>
            <person name="Chen M."/>
        </authorList>
    </citation>
    <scope>NUCLEOTIDE SEQUENCE [LARGE SCALE GENOMIC DNA]</scope>
    <source>
        <strain evidence="5">cv. IRGC 101232</strain>
    </source>
</reference>
<name>J3N8Y2_ORYBR</name>
<dbReference type="Gramene" id="OB11G22680.1">
    <property type="protein sequence ID" value="OB11G22680.1"/>
    <property type="gene ID" value="OB11G22680"/>
</dbReference>
<dbReference type="Pfam" id="PF04780">
    <property type="entry name" value="DUF629"/>
    <property type="match status" value="1"/>
</dbReference>
<feature type="transmembrane region" description="Helical" evidence="3">
    <location>
        <begin position="759"/>
        <end position="777"/>
    </location>
</feature>
<evidence type="ECO:0000313" key="6">
    <source>
        <dbReference type="Proteomes" id="UP000006038"/>
    </source>
</evidence>
<keyword evidence="3" id="KW-0472">Membrane</keyword>
<reference evidence="5" key="2">
    <citation type="submission" date="2013-04" db="UniProtKB">
        <authorList>
            <consortium name="EnsemblPlants"/>
        </authorList>
    </citation>
    <scope>IDENTIFICATION</scope>
</reference>
<keyword evidence="3" id="KW-0812">Transmembrane</keyword>
<organism evidence="5">
    <name type="scientific">Oryza brachyantha</name>
    <name type="common">malo sina</name>
    <dbReference type="NCBI Taxonomy" id="4533"/>
    <lineage>
        <taxon>Eukaryota</taxon>
        <taxon>Viridiplantae</taxon>
        <taxon>Streptophyta</taxon>
        <taxon>Embryophyta</taxon>
        <taxon>Tracheophyta</taxon>
        <taxon>Spermatophyta</taxon>
        <taxon>Magnoliopsida</taxon>
        <taxon>Liliopsida</taxon>
        <taxon>Poales</taxon>
        <taxon>Poaceae</taxon>
        <taxon>BOP clade</taxon>
        <taxon>Oryzoideae</taxon>
        <taxon>Oryzeae</taxon>
        <taxon>Oryzinae</taxon>
        <taxon>Oryza</taxon>
    </lineage>
</organism>
<dbReference type="OMA" id="SHINMHE"/>
<dbReference type="PANTHER" id="PTHR22975">
    <property type="entry name" value="UBIQUITIN SPECIFIC PROTEINASE"/>
    <property type="match status" value="1"/>
</dbReference>
<dbReference type="HOGENOM" id="CLU_015175_0_0_1"/>
<dbReference type="InterPro" id="IPR052398">
    <property type="entry name" value="Ubiquitin_hydrolase_53/54"/>
</dbReference>
<dbReference type="Proteomes" id="UP000006038">
    <property type="component" value="Chromosome 11"/>
</dbReference>
<accession>J3N8Y2</accession>
<evidence type="ECO:0000256" key="3">
    <source>
        <dbReference type="SAM" id="Phobius"/>
    </source>
</evidence>
<evidence type="ECO:0000259" key="4">
    <source>
        <dbReference type="Pfam" id="PF04780"/>
    </source>
</evidence>
<keyword evidence="6" id="KW-1185">Reference proteome</keyword>
<evidence type="ECO:0000256" key="1">
    <source>
        <dbReference type="ARBA" id="ARBA00022786"/>
    </source>
</evidence>
<keyword evidence="3" id="KW-1133">Transmembrane helix</keyword>
<dbReference type="GO" id="GO:0016787">
    <property type="term" value="F:hydrolase activity"/>
    <property type="evidence" value="ECO:0007669"/>
    <property type="project" value="UniProtKB-KW"/>
</dbReference>
<keyword evidence="2" id="KW-0378">Hydrolase</keyword>
<feature type="domain" description="DUF629" evidence="4">
    <location>
        <begin position="95"/>
        <end position="216"/>
    </location>
</feature>